<dbReference type="InterPro" id="IPR011108">
    <property type="entry name" value="RMMBL"/>
</dbReference>
<dbReference type="InterPro" id="IPR001279">
    <property type="entry name" value="Metallo-B-lactamas"/>
</dbReference>
<dbReference type="GO" id="GO:0016787">
    <property type="term" value="F:hydrolase activity"/>
    <property type="evidence" value="ECO:0007669"/>
    <property type="project" value="UniProtKB-KW"/>
</dbReference>
<evidence type="ECO:0000313" key="4">
    <source>
        <dbReference type="EMBL" id="MBK1881785.1"/>
    </source>
</evidence>
<dbReference type="Pfam" id="PF10996">
    <property type="entry name" value="Beta-Casp"/>
    <property type="match status" value="1"/>
</dbReference>
<gene>
    <name evidence="4" type="ORF">JIN85_05130</name>
</gene>
<dbReference type="Gene3D" id="3.40.50.10890">
    <property type="match status" value="1"/>
</dbReference>
<feature type="domain" description="Beta-Casp" evidence="3">
    <location>
        <begin position="256"/>
        <end position="381"/>
    </location>
</feature>
<keyword evidence="1" id="KW-0378">Hydrolase</keyword>
<dbReference type="PANTHER" id="PTHR11203:SF37">
    <property type="entry name" value="INTEGRATOR COMPLEX SUBUNIT 11"/>
    <property type="match status" value="1"/>
</dbReference>
<dbReference type="EMBL" id="JAENIJ010000005">
    <property type="protein sequence ID" value="MBK1881785.1"/>
    <property type="molecule type" value="Genomic_DNA"/>
</dbReference>
<evidence type="ECO:0000259" key="2">
    <source>
        <dbReference type="SMART" id="SM00849"/>
    </source>
</evidence>
<dbReference type="RefSeq" id="WP_200268266.1">
    <property type="nucleotide sequence ID" value="NZ_JAENIJ010000005.1"/>
</dbReference>
<feature type="domain" description="Metallo-beta-lactamase" evidence="2">
    <location>
        <begin position="13"/>
        <end position="251"/>
    </location>
</feature>
<evidence type="ECO:0000313" key="5">
    <source>
        <dbReference type="Proteomes" id="UP000603141"/>
    </source>
</evidence>
<sequence>MKLKFCGAAGTTTGSQHLLEVNGKRILLDCGLYQGRRDDAYEINCCFPHFDPKSIDMVVLSHAHIDHSGNLPNLCAKGFKGNIHSTHATRDLCQIMLADSARIQTHDIEWLNKHRQREGLSEVAALYSEQDAERCLRQFVTIGYDRPLLIADGVQLTFVDAGHILGSAQVLLEITDQDDGKQKRFVFSGDVGRGGNEVLRDPVSIPDVDFLLMESTYGGREHEAPPGVGDHFGEILRSAIRRKGKILIPAFAVERTQQILFVLHELFQSGKIKEIPVFVDSPLAVSATEIYRLHPDAFNDEVYQALFDKENPFGFEGLTLIRSVNGSKALNDLEEPAIIISASGMCEAGRILHHLKNNIGDPRTTVLFVGYCAENTLGRHIRDGDQEVSIFGKRMTVRAQIEIVDSFSGHADHSELLDYFEHMTGPKQKVWLVHGEPDHAVALRDALLEKHNGSVEIAKLGTEVTF</sequence>
<keyword evidence="5" id="KW-1185">Reference proteome</keyword>
<dbReference type="SMART" id="SM01027">
    <property type="entry name" value="Beta-Casp"/>
    <property type="match status" value="1"/>
</dbReference>
<accession>A0A934S236</accession>
<dbReference type="InterPro" id="IPR022712">
    <property type="entry name" value="Beta_Casp"/>
</dbReference>
<dbReference type="GO" id="GO:0004521">
    <property type="term" value="F:RNA endonuclease activity"/>
    <property type="evidence" value="ECO:0007669"/>
    <property type="project" value="TreeGrafter"/>
</dbReference>
<dbReference type="SMART" id="SM00849">
    <property type="entry name" value="Lactamase_B"/>
    <property type="match status" value="1"/>
</dbReference>
<protein>
    <submittedName>
        <fullName evidence="4">MBL fold metallo-hydrolase</fullName>
    </submittedName>
</protein>
<comment type="caution">
    <text evidence="4">The sequence shown here is derived from an EMBL/GenBank/DDBJ whole genome shotgun (WGS) entry which is preliminary data.</text>
</comment>
<dbReference type="Proteomes" id="UP000603141">
    <property type="component" value="Unassembled WGS sequence"/>
</dbReference>
<dbReference type="Pfam" id="PF00753">
    <property type="entry name" value="Lactamase_B"/>
    <property type="match status" value="1"/>
</dbReference>
<dbReference type="Pfam" id="PF07521">
    <property type="entry name" value="RMMBL"/>
    <property type="match status" value="1"/>
</dbReference>
<proteinExistence type="predicted"/>
<name>A0A934S236_9BACT</name>
<dbReference type="InterPro" id="IPR036866">
    <property type="entry name" value="RibonucZ/Hydroxyglut_hydro"/>
</dbReference>
<organism evidence="4 5">
    <name type="scientific">Luteolibacter pohnpeiensis</name>
    <dbReference type="NCBI Taxonomy" id="454153"/>
    <lineage>
        <taxon>Bacteria</taxon>
        <taxon>Pseudomonadati</taxon>
        <taxon>Verrucomicrobiota</taxon>
        <taxon>Verrucomicrobiia</taxon>
        <taxon>Verrucomicrobiales</taxon>
        <taxon>Verrucomicrobiaceae</taxon>
        <taxon>Luteolibacter</taxon>
    </lineage>
</organism>
<evidence type="ECO:0000259" key="3">
    <source>
        <dbReference type="SMART" id="SM01027"/>
    </source>
</evidence>
<dbReference type="SUPFAM" id="SSF56281">
    <property type="entry name" value="Metallo-hydrolase/oxidoreductase"/>
    <property type="match status" value="1"/>
</dbReference>
<dbReference type="CDD" id="cd16295">
    <property type="entry name" value="TTHA0252-CPSF-like_MBL-fold"/>
    <property type="match status" value="1"/>
</dbReference>
<evidence type="ECO:0000256" key="1">
    <source>
        <dbReference type="ARBA" id="ARBA00022801"/>
    </source>
</evidence>
<dbReference type="Gene3D" id="3.60.15.10">
    <property type="entry name" value="Ribonuclease Z/Hydroxyacylglutathione hydrolase-like"/>
    <property type="match status" value="1"/>
</dbReference>
<reference evidence="4" key="1">
    <citation type="submission" date="2021-01" db="EMBL/GenBank/DDBJ databases">
        <title>Modified the classification status of verrucomicrobia.</title>
        <authorList>
            <person name="Feng X."/>
        </authorList>
    </citation>
    <scope>NUCLEOTIDE SEQUENCE</scope>
    <source>
        <strain evidence="4">KCTC 22041</strain>
    </source>
</reference>
<dbReference type="AlphaFoldDB" id="A0A934S236"/>
<dbReference type="PANTHER" id="PTHR11203">
    <property type="entry name" value="CLEAVAGE AND POLYADENYLATION SPECIFICITY FACTOR FAMILY MEMBER"/>
    <property type="match status" value="1"/>
</dbReference>
<dbReference type="InterPro" id="IPR050698">
    <property type="entry name" value="MBL"/>
</dbReference>